<reference evidence="1 2" key="1">
    <citation type="submission" date="2018-10" db="EMBL/GenBank/DDBJ databases">
        <title>Natrarchaeobius chitinivorans gen. nov., sp. nov., and Natrarchaeobius haloalkaliphilus sp. nov., alkaliphilic, chitin-utilizing haloarchaea from hypersaline alkaline lakes.</title>
        <authorList>
            <person name="Sorokin D.Y."/>
            <person name="Elcheninov A.G."/>
            <person name="Kostrikina N.A."/>
            <person name="Bale N.J."/>
            <person name="Sinninghe Damste J.S."/>
            <person name="Khijniak T.V."/>
            <person name="Kublanov I.V."/>
            <person name="Toshchakov S.V."/>
        </authorList>
    </citation>
    <scope>NUCLEOTIDE SEQUENCE [LARGE SCALE GENOMIC DNA]</scope>
    <source>
        <strain evidence="1 2">AArcht7</strain>
    </source>
</reference>
<dbReference type="EMBL" id="REFZ01000002">
    <property type="protein sequence ID" value="RQH02646.1"/>
    <property type="molecule type" value="Genomic_DNA"/>
</dbReference>
<dbReference type="InterPro" id="IPR011044">
    <property type="entry name" value="Quino_amine_DH_bsu"/>
</dbReference>
<protein>
    <recommendedName>
        <fullName evidence="3">WD40 repeat domain-containing protein</fullName>
    </recommendedName>
</protein>
<dbReference type="SUPFAM" id="SSF50969">
    <property type="entry name" value="YVTN repeat-like/Quinoprotein amine dehydrogenase"/>
    <property type="match status" value="1"/>
</dbReference>
<organism evidence="1 2">
    <name type="scientific">Natrarchaeobius chitinivorans</name>
    <dbReference type="NCBI Taxonomy" id="1679083"/>
    <lineage>
        <taxon>Archaea</taxon>
        <taxon>Methanobacteriati</taxon>
        <taxon>Methanobacteriota</taxon>
        <taxon>Stenosarchaea group</taxon>
        <taxon>Halobacteria</taxon>
        <taxon>Halobacteriales</taxon>
        <taxon>Natrialbaceae</taxon>
        <taxon>Natrarchaeobius</taxon>
    </lineage>
</organism>
<sequence length="324" mass="34778">MTNWNPTVELAEWCRLSMPFEAASISPDGRWGAVSMSESCGIVDLRPETGMYELARLGWEDYDKDDGTTYHALGTAFGADSEFVAFTRENEVLAYATPEYTGEANAVGWDRTWSDRLDGTVTDVSVGAAGELLGCVTAAGELSLYGNFPDFPDRETVDNASPAALAFVAVHPERELVLSGGDARSASVRGVGEGELASIESDAPISDGYWLSDDEFVLCDRGDTVYWCSYDHDSRTIAVEATVSAGVDAARAVRITDDGSRLLVGGDGGLAVFDVENWDRHGRPPLERTLGFGVCRTLAVGRSVLVGGGDEDESFLKLFEQPDA</sequence>
<evidence type="ECO:0000313" key="1">
    <source>
        <dbReference type="EMBL" id="RQH02646.1"/>
    </source>
</evidence>
<dbReference type="Proteomes" id="UP000281431">
    <property type="component" value="Unassembled WGS sequence"/>
</dbReference>
<dbReference type="InterPro" id="IPR015943">
    <property type="entry name" value="WD40/YVTN_repeat-like_dom_sf"/>
</dbReference>
<accession>A0A3N6PSV0</accession>
<name>A0A3N6PSV0_NATCH</name>
<dbReference type="Gene3D" id="2.130.10.10">
    <property type="entry name" value="YVTN repeat-like/Quinoprotein amine dehydrogenase"/>
    <property type="match status" value="1"/>
</dbReference>
<proteinExistence type="predicted"/>
<comment type="caution">
    <text evidence="1">The sequence shown here is derived from an EMBL/GenBank/DDBJ whole genome shotgun (WGS) entry which is preliminary data.</text>
</comment>
<gene>
    <name evidence="1" type="ORF">EA472_04945</name>
</gene>
<dbReference type="OrthoDB" id="377687at2157"/>
<evidence type="ECO:0008006" key="3">
    <source>
        <dbReference type="Google" id="ProtNLM"/>
    </source>
</evidence>
<keyword evidence="2" id="KW-1185">Reference proteome</keyword>
<evidence type="ECO:0000313" key="2">
    <source>
        <dbReference type="Proteomes" id="UP000281431"/>
    </source>
</evidence>
<dbReference type="AlphaFoldDB" id="A0A3N6PSV0"/>